<name>A0A848MSB9_9GAMM</name>
<reference evidence="5 6" key="1">
    <citation type="submission" date="2020-01" db="EMBL/GenBank/DDBJ databases">
        <authorList>
            <person name="Lee S.D."/>
        </authorList>
    </citation>
    <scope>NUCLEOTIDE SEQUENCE [LARGE SCALE GENOMIC DNA]</scope>
    <source>
        <strain evidence="5 6">SAP-1</strain>
    </source>
</reference>
<protein>
    <recommendedName>
        <fullName evidence="7">Type VI secretion system protein VasL</fullName>
    </recommendedName>
</protein>
<organism evidence="5 6">
    <name type="scientific">Rouxiella aceris</name>
    <dbReference type="NCBI Taxonomy" id="2703884"/>
    <lineage>
        <taxon>Bacteria</taxon>
        <taxon>Pseudomonadati</taxon>
        <taxon>Pseudomonadota</taxon>
        <taxon>Gammaproteobacteria</taxon>
        <taxon>Enterobacterales</taxon>
        <taxon>Yersiniaceae</taxon>
        <taxon>Rouxiella</taxon>
    </lineage>
</organism>
<dbReference type="EMBL" id="JAADJU010000019">
    <property type="protein sequence ID" value="NMP29871.1"/>
    <property type="molecule type" value="Genomic_DNA"/>
</dbReference>
<dbReference type="InterPro" id="IPR010657">
    <property type="entry name" value="ImpA_N"/>
</dbReference>
<evidence type="ECO:0000313" key="6">
    <source>
        <dbReference type="Proteomes" id="UP000585363"/>
    </source>
</evidence>
<proteinExistence type="predicted"/>
<dbReference type="PANTHER" id="PTHR37024:SF5">
    <property type="entry name" value="IMPA N-TERMINAL DOMAIN-CONTAINING PROTEIN"/>
    <property type="match status" value="1"/>
</dbReference>
<sequence length="433" mass="49188">MTDSYDANLRIGGDPRSLSEFTLLCHEIGKLTHPARPDVNWHQVEQLCQGLFQQNGVELQTATYYCLARAKIAGLPGMEQGLTLVAELLVQQWPTLWPTQTPARLTLLIWLAQRLQQVLRIADSERDDMANIYRMEKLLTRMLEQLVARELEPISQLEDLCQQLKNRAKRLERQRAEQGIVPLPVAPLPTVAPIVPHFYVPRQAGDRRQAAGHWLSRQWPGLLTGILGMALLLGIAWCWQWRASDPLKTALLAATRPLPVTLAPLEIPTSSAASLAEEIVPRMAQQLDGLARLSPLWAQNYARQQVRQAQRLWPHNPQVLLLTQRWQQQRAAKAFPVERLAGWQQAQSGLQQLADRLNALDEPKKRYMTVSELKSAVFAIQQPLLVSPPLEELLRQLDQQRQQQKMEPALLNEIDARFVQLLNRYALLTDEGG</sequence>
<dbReference type="RefSeq" id="WP_169405571.1">
    <property type="nucleotide sequence ID" value="NZ_JAADJU010000019.1"/>
</dbReference>
<keyword evidence="2" id="KW-0472">Membrane</keyword>
<dbReference type="Pfam" id="PF12486">
    <property type="entry name" value="VasL"/>
    <property type="match status" value="1"/>
</dbReference>
<accession>A0A848MSB9</accession>
<dbReference type="AlphaFoldDB" id="A0A848MSB9"/>
<dbReference type="Pfam" id="PF06812">
    <property type="entry name" value="ImpA_N"/>
    <property type="match status" value="1"/>
</dbReference>
<evidence type="ECO:0000313" key="5">
    <source>
        <dbReference type="EMBL" id="NMP29871.1"/>
    </source>
</evidence>
<evidence type="ECO:0000259" key="4">
    <source>
        <dbReference type="Pfam" id="PF12486"/>
    </source>
</evidence>
<gene>
    <name evidence="5" type="ORF">GW590_23775</name>
</gene>
<reference evidence="5 6" key="2">
    <citation type="submission" date="2020-06" db="EMBL/GenBank/DDBJ databases">
        <title>Polyphasic characterization of a Rahnella strain isolated from tree sap.</title>
        <authorList>
            <person name="Kim I.S."/>
        </authorList>
    </citation>
    <scope>NUCLEOTIDE SEQUENCE [LARGE SCALE GENOMIC DNA]</scope>
    <source>
        <strain evidence="5 6">SAP-1</strain>
    </source>
</reference>
<dbReference type="InterPro" id="IPR021069">
    <property type="entry name" value="ImpA_C"/>
</dbReference>
<evidence type="ECO:0008006" key="7">
    <source>
        <dbReference type="Google" id="ProtNLM"/>
    </source>
</evidence>
<keyword evidence="1" id="KW-0175">Coiled coil</keyword>
<keyword evidence="6" id="KW-1185">Reference proteome</keyword>
<dbReference type="PANTHER" id="PTHR37024">
    <property type="entry name" value="TYPE VI SECRETION SYSTEM DUF2094 AND IMPA-RELATED DOMAIN PROTEIN"/>
    <property type="match status" value="1"/>
</dbReference>
<feature type="coiled-coil region" evidence="1">
    <location>
        <begin position="154"/>
        <end position="181"/>
    </location>
</feature>
<feature type="domain" description="ImpA C-terminal" evidence="4">
    <location>
        <begin position="284"/>
        <end position="428"/>
    </location>
</feature>
<feature type="domain" description="ImpA N-terminal" evidence="3">
    <location>
        <begin position="11"/>
        <end position="112"/>
    </location>
</feature>
<evidence type="ECO:0000256" key="1">
    <source>
        <dbReference type="SAM" id="Coils"/>
    </source>
</evidence>
<dbReference type="Proteomes" id="UP000585363">
    <property type="component" value="Unassembled WGS sequence"/>
</dbReference>
<keyword evidence="2" id="KW-1133">Transmembrane helix</keyword>
<comment type="caution">
    <text evidence="5">The sequence shown here is derived from an EMBL/GenBank/DDBJ whole genome shotgun (WGS) entry which is preliminary data.</text>
</comment>
<feature type="transmembrane region" description="Helical" evidence="2">
    <location>
        <begin position="219"/>
        <end position="239"/>
    </location>
</feature>
<keyword evidence="2" id="KW-0812">Transmembrane</keyword>
<evidence type="ECO:0000256" key="2">
    <source>
        <dbReference type="SAM" id="Phobius"/>
    </source>
</evidence>
<evidence type="ECO:0000259" key="3">
    <source>
        <dbReference type="Pfam" id="PF06812"/>
    </source>
</evidence>